<dbReference type="InterPro" id="IPR014752">
    <property type="entry name" value="Arrestin-like_C"/>
</dbReference>
<feature type="non-terminal residue" evidence="2">
    <location>
        <position position="1"/>
    </location>
</feature>
<dbReference type="Gene3D" id="2.60.40.640">
    <property type="match status" value="2"/>
</dbReference>
<dbReference type="GO" id="GO:0006886">
    <property type="term" value="P:intracellular protein transport"/>
    <property type="evidence" value="ECO:0007669"/>
    <property type="project" value="InterPro"/>
</dbReference>
<comment type="caution">
    <text evidence="2">The sequence shown here is derived from an EMBL/GenBank/DDBJ whole genome shotgun (WGS) entry which is preliminary data.</text>
</comment>
<reference evidence="2 3" key="1">
    <citation type="journal article" date="2024" name="J Genomics">
        <title>Draft genome sequencing and assembly of Favolaschia claudopus CIRM-BRFM 2984 isolated from oak limbs.</title>
        <authorList>
            <person name="Navarro D."/>
            <person name="Drula E."/>
            <person name="Chaduli D."/>
            <person name="Cazenave R."/>
            <person name="Ahrendt S."/>
            <person name="Wang J."/>
            <person name="Lipzen A."/>
            <person name="Daum C."/>
            <person name="Barry K."/>
            <person name="Grigoriev I.V."/>
            <person name="Favel A."/>
            <person name="Rosso M.N."/>
            <person name="Martin F."/>
        </authorList>
    </citation>
    <scope>NUCLEOTIDE SEQUENCE [LARGE SCALE GENOMIC DNA]</scope>
    <source>
        <strain evidence="2 3">CIRM-BRFM 2984</strain>
    </source>
</reference>
<gene>
    <name evidence="2" type="ORF">R3P38DRAFT_2529780</name>
</gene>
<dbReference type="AlphaFoldDB" id="A0AAW0BHI6"/>
<name>A0AAW0BHI6_9AGAR</name>
<comment type="similarity">
    <text evidence="1">Belongs to the VPS26 family.</text>
</comment>
<dbReference type="PANTHER" id="PTHR12233">
    <property type="entry name" value="VACUOLAR PROTEIN SORTING 26 RELATED"/>
    <property type="match status" value="1"/>
</dbReference>
<dbReference type="Pfam" id="PF03643">
    <property type="entry name" value="Vps26"/>
    <property type="match status" value="1"/>
</dbReference>
<sequence>QFLSLVQELSPPGELVEDAMFQFSFNVDEKYESYLYLIRATIKSTGFASISKTREIIVHVAVAPSLQPATQVEWGGIPDSLHFEVEIHRPEYSVNDIIVGQVRFLLMRMKVKKMELSIIQLGSSHQLKSV</sequence>
<dbReference type="InterPro" id="IPR028934">
    <property type="entry name" value="Vps26-related"/>
</dbReference>
<keyword evidence="3" id="KW-1185">Reference proteome</keyword>
<protein>
    <submittedName>
        <fullName evidence="2">Vacuolar protein sorting-associated protein 26-domain-containing protein</fullName>
    </submittedName>
</protein>
<organism evidence="2 3">
    <name type="scientific">Favolaschia claudopus</name>
    <dbReference type="NCBI Taxonomy" id="2862362"/>
    <lineage>
        <taxon>Eukaryota</taxon>
        <taxon>Fungi</taxon>
        <taxon>Dikarya</taxon>
        <taxon>Basidiomycota</taxon>
        <taxon>Agaricomycotina</taxon>
        <taxon>Agaricomycetes</taxon>
        <taxon>Agaricomycetidae</taxon>
        <taxon>Agaricales</taxon>
        <taxon>Marasmiineae</taxon>
        <taxon>Mycenaceae</taxon>
        <taxon>Favolaschia</taxon>
    </lineage>
</organism>
<evidence type="ECO:0000256" key="1">
    <source>
        <dbReference type="ARBA" id="ARBA00009100"/>
    </source>
</evidence>
<dbReference type="EMBL" id="JAWWNJ010000033">
    <property type="protein sequence ID" value="KAK7025703.1"/>
    <property type="molecule type" value="Genomic_DNA"/>
</dbReference>
<evidence type="ECO:0000313" key="3">
    <source>
        <dbReference type="Proteomes" id="UP001362999"/>
    </source>
</evidence>
<dbReference type="Proteomes" id="UP001362999">
    <property type="component" value="Unassembled WGS sequence"/>
</dbReference>
<proteinExistence type="inferred from homology"/>
<evidence type="ECO:0000313" key="2">
    <source>
        <dbReference type="EMBL" id="KAK7025703.1"/>
    </source>
</evidence>
<accession>A0AAW0BHI6</accession>